<feature type="region of interest" description="Disordered" evidence="1">
    <location>
        <begin position="1"/>
        <end position="20"/>
    </location>
</feature>
<dbReference type="Proteomes" id="UP000224168">
    <property type="component" value="Segment"/>
</dbReference>
<dbReference type="Gene3D" id="1.10.10.60">
    <property type="entry name" value="Homeodomain-like"/>
    <property type="match status" value="1"/>
</dbReference>
<dbReference type="RefSeq" id="YP_010082591.1">
    <property type="nucleotide sequence ID" value="NC_055032.1"/>
</dbReference>
<evidence type="ECO:0000313" key="3">
    <source>
        <dbReference type="Proteomes" id="UP000224168"/>
    </source>
</evidence>
<proteinExistence type="predicted"/>
<name>A0A222ZH88_9CAUD</name>
<accession>A0A222ZH88</accession>
<evidence type="ECO:0000256" key="1">
    <source>
        <dbReference type="SAM" id="MobiDB-lite"/>
    </source>
</evidence>
<protein>
    <submittedName>
        <fullName evidence="2">HTH DNA binding domain protein</fullName>
    </submittedName>
</protein>
<organism evidence="2 3">
    <name type="scientific">Arthrobacter phage LiSara</name>
    <dbReference type="NCBI Taxonomy" id="2015860"/>
    <lineage>
        <taxon>Viruses</taxon>
        <taxon>Duplodnaviria</taxon>
        <taxon>Heunggongvirae</taxon>
        <taxon>Uroviricota</taxon>
        <taxon>Caudoviricetes</taxon>
        <taxon>Laroyevirus</taxon>
        <taxon>Laroyevirus lisara</taxon>
    </lineage>
</organism>
<reference evidence="3" key="1">
    <citation type="submission" date="2017-05" db="EMBL/GenBank/DDBJ databases">
        <authorList>
            <person name="Francomacaro L."/>
            <person name="Bidlack C."/>
            <person name="Gutkin P."/>
            <person name="McAuley E."/>
            <person name="Pizzorno M."/>
            <person name="Stowe E."/>
            <person name="Krukonis G."/>
            <person name="Stoner T.H."/>
            <person name="Garlena R.A."/>
            <person name="Russell D.A."/>
            <person name="Pope W.H."/>
            <person name="Jacobs-Sera D."/>
            <person name="Hatfull G.F."/>
        </authorList>
    </citation>
    <scope>NUCLEOTIDE SEQUENCE [LARGE SCALE GENOMIC DNA]</scope>
</reference>
<keyword evidence="3" id="KW-1185">Reference proteome</keyword>
<dbReference type="KEGG" id="vg:65071594"/>
<sequence>MLQRGSQPGRPLNPREGVSMTSKRWNAPYFMDSVGRRRKLSDSAMKAICREYHDGETVRELAESYGVSTSLIRSVVYWTPRAKDEPKIELSEDQG</sequence>
<dbReference type="EMBL" id="MF140418">
    <property type="protein sequence ID" value="ASR83662.1"/>
    <property type="molecule type" value="Genomic_DNA"/>
</dbReference>
<evidence type="ECO:0000313" key="2">
    <source>
        <dbReference type="EMBL" id="ASR83662.1"/>
    </source>
</evidence>
<dbReference type="SUPFAM" id="SSF46689">
    <property type="entry name" value="Homeodomain-like"/>
    <property type="match status" value="1"/>
</dbReference>
<gene>
    <name evidence="2" type="primary">79</name>
    <name evidence="2" type="ORF">SEA_LISARA_78</name>
</gene>
<dbReference type="GeneID" id="65071594"/>
<dbReference type="InterPro" id="IPR009057">
    <property type="entry name" value="Homeodomain-like_sf"/>
</dbReference>